<organism evidence="1 2">
    <name type="scientific">Musa troglodytarum</name>
    <name type="common">fe'i banana</name>
    <dbReference type="NCBI Taxonomy" id="320322"/>
    <lineage>
        <taxon>Eukaryota</taxon>
        <taxon>Viridiplantae</taxon>
        <taxon>Streptophyta</taxon>
        <taxon>Embryophyta</taxon>
        <taxon>Tracheophyta</taxon>
        <taxon>Spermatophyta</taxon>
        <taxon>Magnoliopsida</taxon>
        <taxon>Liliopsida</taxon>
        <taxon>Zingiberales</taxon>
        <taxon>Musaceae</taxon>
        <taxon>Musa</taxon>
    </lineage>
</organism>
<dbReference type="Gene3D" id="3.40.30.10">
    <property type="entry name" value="Glutaredoxin"/>
    <property type="match status" value="1"/>
</dbReference>
<sequence>MSDPSRFVFLPTVTTCAGMEVVPVFISVDPERNNVEQVCEYVKGFKEDQLPLYIEELFPRREDTATDRVTGYCWLIQLWAF</sequence>
<evidence type="ECO:0000313" key="1">
    <source>
        <dbReference type="EMBL" id="URE13279.1"/>
    </source>
</evidence>
<dbReference type="EMBL" id="CP097508">
    <property type="protein sequence ID" value="URE13279.1"/>
    <property type="molecule type" value="Genomic_DNA"/>
</dbReference>
<reference evidence="1" key="1">
    <citation type="submission" date="2022-05" db="EMBL/GenBank/DDBJ databases">
        <title>The Musa troglodytarum L. genome provides insights into the mechanism of non-climacteric behaviour and enrichment of carotenoids.</title>
        <authorList>
            <person name="Wang J."/>
        </authorList>
    </citation>
    <scope>NUCLEOTIDE SEQUENCE</scope>
    <source>
        <tissue evidence="1">Leaf</tissue>
    </source>
</reference>
<dbReference type="Pfam" id="PF02630">
    <property type="entry name" value="SCO1-SenC"/>
    <property type="match status" value="1"/>
</dbReference>
<evidence type="ECO:0000313" key="2">
    <source>
        <dbReference type="Proteomes" id="UP001055439"/>
    </source>
</evidence>
<protein>
    <submittedName>
        <fullName evidence="1">Uncharacterized protein</fullName>
    </submittedName>
</protein>
<dbReference type="OrthoDB" id="270009at2759"/>
<dbReference type="InterPro" id="IPR003782">
    <property type="entry name" value="SCO1/SenC"/>
</dbReference>
<name>A0A9E7KDT2_9LILI</name>
<keyword evidence="2" id="KW-1185">Reference proteome</keyword>
<accession>A0A9E7KDT2</accession>
<dbReference type="AlphaFoldDB" id="A0A9E7KDT2"/>
<gene>
    <name evidence="1" type="ORF">MUK42_34650</name>
</gene>
<dbReference type="Proteomes" id="UP001055439">
    <property type="component" value="Chromosome 6"/>
</dbReference>
<proteinExistence type="predicted"/>